<dbReference type="InterPro" id="IPR000873">
    <property type="entry name" value="AMP-dep_synth/lig_dom"/>
</dbReference>
<dbReference type="STRING" id="1236989.JCM15548_14061"/>
<dbReference type="InterPro" id="IPR042099">
    <property type="entry name" value="ANL_N_sf"/>
</dbReference>
<dbReference type="Gene3D" id="3.40.50.12780">
    <property type="entry name" value="N-terminal domain of ligase-like"/>
    <property type="match status" value="1"/>
</dbReference>
<dbReference type="AlphaFoldDB" id="A0A0E9M251"/>
<evidence type="ECO:0000259" key="1">
    <source>
        <dbReference type="Pfam" id="PF00501"/>
    </source>
</evidence>
<protein>
    <submittedName>
        <fullName evidence="3">Long-chain-fatty-acid-CoA ligase</fullName>
    </submittedName>
</protein>
<dbReference type="PANTHER" id="PTHR43767">
    <property type="entry name" value="LONG-CHAIN-FATTY-ACID--COA LIGASE"/>
    <property type="match status" value="1"/>
</dbReference>
<sequence>MYGLTECKRVCYLEPELIDAKPGSVGKAIPGTEVFLLSEEGQPVGPHQKGLLHIRGPHVMLGYWNQEALSREMLKPGSLPGEKVLCSNDWFKTDEEGFLYFLGRNDDIIKTRGEKVSPIEIENVIYTINGIKEVAVLGVPDALMGASIWAFVTHNGLPMDEKFIQRACAARLEAFMVPQKVIFVDEMPKSTNGKIDKKALKKLHLTNEP</sequence>
<dbReference type="Proteomes" id="UP000032900">
    <property type="component" value="Unassembled WGS sequence"/>
</dbReference>
<dbReference type="InterPro" id="IPR050237">
    <property type="entry name" value="ATP-dep_AMP-bd_enzyme"/>
</dbReference>
<dbReference type="Gene3D" id="3.30.300.30">
    <property type="match status" value="1"/>
</dbReference>
<dbReference type="InterPro" id="IPR045851">
    <property type="entry name" value="AMP-bd_C_sf"/>
</dbReference>
<accession>A0A0E9M251</accession>
<proteinExistence type="predicted"/>
<keyword evidence="3" id="KW-0436">Ligase</keyword>
<evidence type="ECO:0000313" key="3">
    <source>
        <dbReference type="EMBL" id="GAO31673.1"/>
    </source>
</evidence>
<name>A0A0E9M251_9BACT</name>
<comment type="caution">
    <text evidence="3">The sequence shown here is derived from an EMBL/GenBank/DDBJ whole genome shotgun (WGS) entry which is preliminary data.</text>
</comment>
<dbReference type="InterPro" id="IPR025110">
    <property type="entry name" value="AMP-bd_C"/>
</dbReference>
<evidence type="ECO:0000313" key="4">
    <source>
        <dbReference type="Proteomes" id="UP000032900"/>
    </source>
</evidence>
<evidence type="ECO:0000259" key="2">
    <source>
        <dbReference type="Pfam" id="PF13193"/>
    </source>
</evidence>
<feature type="domain" description="AMP-dependent synthetase/ligase" evidence="1">
    <location>
        <begin position="1"/>
        <end position="64"/>
    </location>
</feature>
<dbReference type="CDD" id="cd04433">
    <property type="entry name" value="AFD_class_I"/>
    <property type="match status" value="1"/>
</dbReference>
<dbReference type="Pfam" id="PF13193">
    <property type="entry name" value="AMP-binding_C"/>
    <property type="match status" value="1"/>
</dbReference>
<gene>
    <name evidence="3" type="ORF">JCM15548_14061</name>
</gene>
<reference evidence="3 4" key="1">
    <citation type="journal article" date="2015" name="Microbes Environ.">
        <title>Distribution and evolution of nitrogen fixation genes in the phylum bacteroidetes.</title>
        <authorList>
            <person name="Inoue J."/>
            <person name="Oshima K."/>
            <person name="Suda W."/>
            <person name="Sakamoto M."/>
            <person name="Iino T."/>
            <person name="Noda S."/>
            <person name="Hongoh Y."/>
            <person name="Hattori M."/>
            <person name="Ohkuma M."/>
        </authorList>
    </citation>
    <scope>NUCLEOTIDE SEQUENCE [LARGE SCALE GENOMIC DNA]</scope>
    <source>
        <strain evidence="3">JCM 15548</strain>
    </source>
</reference>
<organism evidence="3 4">
    <name type="scientific">Geofilum rubicundum JCM 15548</name>
    <dbReference type="NCBI Taxonomy" id="1236989"/>
    <lineage>
        <taxon>Bacteria</taxon>
        <taxon>Pseudomonadati</taxon>
        <taxon>Bacteroidota</taxon>
        <taxon>Bacteroidia</taxon>
        <taxon>Marinilabiliales</taxon>
        <taxon>Marinilabiliaceae</taxon>
        <taxon>Geofilum</taxon>
    </lineage>
</organism>
<dbReference type="Pfam" id="PF00501">
    <property type="entry name" value="AMP-binding"/>
    <property type="match status" value="1"/>
</dbReference>
<dbReference type="EMBL" id="BAZW01000056">
    <property type="protein sequence ID" value="GAO31673.1"/>
    <property type="molecule type" value="Genomic_DNA"/>
</dbReference>
<feature type="domain" description="AMP-binding enzyme C-terminal" evidence="2">
    <location>
        <begin position="120"/>
        <end position="194"/>
    </location>
</feature>
<dbReference type="PANTHER" id="PTHR43767:SF10">
    <property type="entry name" value="SURFACTIN SYNTHASE SUBUNIT 1"/>
    <property type="match status" value="1"/>
</dbReference>
<dbReference type="GO" id="GO:0016877">
    <property type="term" value="F:ligase activity, forming carbon-sulfur bonds"/>
    <property type="evidence" value="ECO:0007669"/>
    <property type="project" value="UniProtKB-ARBA"/>
</dbReference>
<dbReference type="SUPFAM" id="SSF56801">
    <property type="entry name" value="Acetyl-CoA synthetase-like"/>
    <property type="match status" value="1"/>
</dbReference>
<keyword evidence="4" id="KW-1185">Reference proteome</keyword>